<dbReference type="AlphaFoldDB" id="A0A8C3GEY4"/>
<dbReference type="Gene3D" id="2.30.29.30">
    <property type="entry name" value="Pleckstrin-homology domain (PH domain)/Phosphotyrosine-binding domain (PTB)"/>
    <property type="match status" value="1"/>
</dbReference>
<dbReference type="SUPFAM" id="SSF47769">
    <property type="entry name" value="SAM/Pointed domain"/>
    <property type="match status" value="2"/>
</dbReference>
<dbReference type="CDD" id="cd09500">
    <property type="entry name" value="SAM_AIDA1AB-like_repeat2"/>
    <property type="match status" value="1"/>
</dbReference>
<organism evidence="9 10">
    <name type="scientific">Cairina moschata</name>
    <name type="common">Muscovy duck</name>
    <dbReference type="NCBI Taxonomy" id="8855"/>
    <lineage>
        <taxon>Eukaryota</taxon>
        <taxon>Metazoa</taxon>
        <taxon>Chordata</taxon>
        <taxon>Craniata</taxon>
        <taxon>Vertebrata</taxon>
        <taxon>Euteleostomi</taxon>
        <taxon>Archelosauria</taxon>
        <taxon>Archosauria</taxon>
        <taxon>Dinosauria</taxon>
        <taxon>Saurischia</taxon>
        <taxon>Theropoda</taxon>
        <taxon>Coelurosauria</taxon>
        <taxon>Aves</taxon>
        <taxon>Neognathae</taxon>
        <taxon>Galloanserae</taxon>
        <taxon>Anseriformes</taxon>
        <taxon>Anatidae</taxon>
        <taxon>Anatinae</taxon>
        <taxon>Cairina</taxon>
    </lineage>
</organism>
<dbReference type="Ensembl" id="ENSCMMT00000005413.1">
    <property type="protein sequence ID" value="ENSCMMP00000004860.1"/>
    <property type="gene ID" value="ENSCMMG00000003034.1"/>
</dbReference>
<evidence type="ECO:0000259" key="7">
    <source>
        <dbReference type="PROSITE" id="PS01179"/>
    </source>
</evidence>
<feature type="region of interest" description="Disordered" evidence="6">
    <location>
        <begin position="475"/>
        <end position="514"/>
    </location>
</feature>
<evidence type="ECO:0000313" key="9">
    <source>
        <dbReference type="Ensembl" id="ENSCMMP00000004860.1"/>
    </source>
</evidence>
<dbReference type="FunFam" id="1.10.150.50:FF:000015">
    <property type="entry name" value="ankyrin repeat and sterile alpha motif domain-containing protein 1B"/>
    <property type="match status" value="1"/>
</dbReference>
<dbReference type="CDD" id="cd01274">
    <property type="entry name" value="PTB_Anks"/>
    <property type="match status" value="1"/>
</dbReference>
<dbReference type="InterPro" id="IPR036770">
    <property type="entry name" value="Ankyrin_rpt-contain_sf"/>
</dbReference>
<keyword evidence="2" id="KW-0963">Cytoplasm</keyword>
<accession>A0A8C3GEY4</accession>
<feature type="domain" description="SAM" evidence="8">
    <location>
        <begin position="883"/>
        <end position="942"/>
    </location>
</feature>
<dbReference type="InterPro" id="IPR013761">
    <property type="entry name" value="SAM/pointed_sf"/>
</dbReference>
<reference evidence="9" key="1">
    <citation type="submission" date="2018-09" db="EMBL/GenBank/DDBJ databases">
        <title>Common duck and Muscovy duck high density SNP chip.</title>
        <authorList>
            <person name="Vignal A."/>
            <person name="Thebault N."/>
            <person name="Warren W.C."/>
        </authorList>
    </citation>
    <scope>NUCLEOTIDE SEQUENCE [LARGE SCALE GENOMIC DNA]</scope>
</reference>
<dbReference type="SMART" id="SM00462">
    <property type="entry name" value="PTB"/>
    <property type="match status" value="1"/>
</dbReference>
<feature type="region of interest" description="Disordered" evidence="6">
    <location>
        <begin position="943"/>
        <end position="988"/>
    </location>
</feature>
<reference evidence="9" key="2">
    <citation type="submission" date="2025-08" db="UniProtKB">
        <authorList>
            <consortium name="Ensembl"/>
        </authorList>
    </citation>
    <scope>IDENTIFICATION</scope>
</reference>
<dbReference type="PROSITE" id="PS50297">
    <property type="entry name" value="ANK_REP_REGION"/>
    <property type="match status" value="5"/>
</dbReference>
<feature type="repeat" description="ANK" evidence="5">
    <location>
        <begin position="225"/>
        <end position="257"/>
    </location>
</feature>
<dbReference type="GO" id="GO:0046875">
    <property type="term" value="F:ephrin receptor binding"/>
    <property type="evidence" value="ECO:0007669"/>
    <property type="project" value="TreeGrafter"/>
</dbReference>
<dbReference type="CDD" id="cd09499">
    <property type="entry name" value="SAM_AIDA1AB-like_repeat1"/>
    <property type="match status" value="1"/>
</dbReference>
<dbReference type="GO" id="GO:0005829">
    <property type="term" value="C:cytosol"/>
    <property type="evidence" value="ECO:0007669"/>
    <property type="project" value="TreeGrafter"/>
</dbReference>
<dbReference type="SUPFAM" id="SSF50729">
    <property type="entry name" value="PH domain-like"/>
    <property type="match status" value="1"/>
</dbReference>
<evidence type="ECO:0000256" key="6">
    <source>
        <dbReference type="SAM" id="MobiDB-lite"/>
    </source>
</evidence>
<dbReference type="Pfam" id="PF00536">
    <property type="entry name" value="SAM_1"/>
    <property type="match status" value="2"/>
</dbReference>
<keyword evidence="4 5" id="KW-0040">ANK repeat</keyword>
<dbReference type="SUPFAM" id="SSF48403">
    <property type="entry name" value="Ankyrin repeat"/>
    <property type="match status" value="1"/>
</dbReference>
<dbReference type="FunFam" id="1.10.150.50:FF:000016">
    <property type="entry name" value="Ankyrin repeat and sterile alpha motif domain-containing protein 1B"/>
    <property type="match status" value="1"/>
</dbReference>
<feature type="compositionally biased region" description="Polar residues" evidence="6">
    <location>
        <begin position="753"/>
        <end position="775"/>
    </location>
</feature>
<proteinExistence type="predicted"/>
<evidence type="ECO:0000256" key="2">
    <source>
        <dbReference type="ARBA" id="ARBA00022490"/>
    </source>
</evidence>
<evidence type="ECO:0000313" key="10">
    <source>
        <dbReference type="Proteomes" id="UP000694556"/>
    </source>
</evidence>
<feature type="domain" description="PID" evidence="7">
    <location>
        <begin position="1101"/>
        <end position="1188"/>
    </location>
</feature>
<dbReference type="Proteomes" id="UP000694556">
    <property type="component" value="Chromosome 1"/>
</dbReference>
<dbReference type="PROSITE" id="PS50105">
    <property type="entry name" value="SAM_DOMAIN"/>
    <property type="match status" value="2"/>
</dbReference>
<dbReference type="InterPro" id="IPR041880">
    <property type="entry name" value="SAM_ANKS1_repeat1"/>
</dbReference>
<feature type="compositionally biased region" description="Low complexity" evidence="6">
    <location>
        <begin position="968"/>
        <end position="983"/>
    </location>
</feature>
<feature type="repeat" description="ANK" evidence="5">
    <location>
        <begin position="91"/>
        <end position="123"/>
    </location>
</feature>
<dbReference type="InterPro" id="IPR002110">
    <property type="entry name" value="Ankyrin_rpt"/>
</dbReference>
<reference evidence="9" key="3">
    <citation type="submission" date="2025-09" db="UniProtKB">
        <authorList>
            <consortium name="Ensembl"/>
        </authorList>
    </citation>
    <scope>IDENTIFICATION</scope>
</reference>
<dbReference type="PROSITE" id="PS01179">
    <property type="entry name" value="PID"/>
    <property type="match status" value="1"/>
</dbReference>
<feature type="repeat" description="ANK" evidence="5">
    <location>
        <begin position="127"/>
        <end position="159"/>
    </location>
</feature>
<dbReference type="Pfam" id="PF12796">
    <property type="entry name" value="Ank_2"/>
    <property type="match status" value="3"/>
</dbReference>
<dbReference type="PANTHER" id="PTHR24174:SF3">
    <property type="entry name" value="ANKYRIN REPEAT AND STERILE ALPHA MOTIF DOMAIN-CONTAINING PROTEIN 1B"/>
    <property type="match status" value="1"/>
</dbReference>
<dbReference type="InterPro" id="IPR006020">
    <property type="entry name" value="PTB/PI_dom"/>
</dbReference>
<dbReference type="InterPro" id="IPR041882">
    <property type="entry name" value="SAM_ANKS1_repeat2"/>
</dbReference>
<dbReference type="Gene3D" id="1.25.40.20">
    <property type="entry name" value="Ankyrin repeat-containing domain"/>
    <property type="match status" value="2"/>
</dbReference>
<dbReference type="InterPro" id="IPR033635">
    <property type="entry name" value="ANKS1/Caskin"/>
</dbReference>
<dbReference type="SMART" id="SM00454">
    <property type="entry name" value="SAM"/>
    <property type="match status" value="2"/>
</dbReference>
<dbReference type="FunFam" id="1.25.40.20:FF:000490">
    <property type="entry name" value="ANKS1B isoform 4"/>
    <property type="match status" value="1"/>
</dbReference>
<dbReference type="GO" id="GO:0048013">
    <property type="term" value="P:ephrin receptor signaling pathway"/>
    <property type="evidence" value="ECO:0007669"/>
    <property type="project" value="TreeGrafter"/>
</dbReference>
<dbReference type="Pfam" id="PF00640">
    <property type="entry name" value="PID"/>
    <property type="match status" value="1"/>
</dbReference>
<feature type="repeat" description="ANK" evidence="5">
    <location>
        <begin position="193"/>
        <end position="225"/>
    </location>
</feature>
<comment type="subcellular location">
    <subcellularLocation>
        <location evidence="1">Cytoplasm</location>
    </subcellularLocation>
</comment>
<evidence type="ECO:0000256" key="3">
    <source>
        <dbReference type="ARBA" id="ARBA00022737"/>
    </source>
</evidence>
<evidence type="ECO:0000259" key="8">
    <source>
        <dbReference type="PROSITE" id="PS50105"/>
    </source>
</evidence>
<feature type="region of interest" description="Disordered" evidence="6">
    <location>
        <begin position="1193"/>
        <end position="1213"/>
    </location>
</feature>
<dbReference type="PRINTS" id="PR01415">
    <property type="entry name" value="ANKYRIN"/>
</dbReference>
<dbReference type="SMART" id="SM00248">
    <property type="entry name" value="ANK"/>
    <property type="match status" value="6"/>
</dbReference>
<keyword evidence="3" id="KW-0677">Repeat</keyword>
<feature type="region of interest" description="Disordered" evidence="6">
    <location>
        <begin position="738"/>
        <end position="775"/>
    </location>
</feature>
<dbReference type="Gene3D" id="1.10.150.50">
    <property type="entry name" value="Transcription Factor, Ets-1"/>
    <property type="match status" value="2"/>
</dbReference>
<dbReference type="InterPro" id="IPR001660">
    <property type="entry name" value="SAM"/>
</dbReference>
<protein>
    <submittedName>
        <fullName evidence="9">Ankyrin repeat and sterile alpha motif domain containing 1B</fullName>
    </submittedName>
</protein>
<sequence length="1256" mass="139108">MGKDQELLEAARTGNVALVEKLLSGRKGGILGSGSGAIPLSSLLSIWRGPNINCTDSSGYTALHHAALNGHKDIVLKLLQYEASTNVADNKGYFPIHLAAWRGDVDIVKILIHHGPSHSRVNEQNNENETALHCAAQYGHSEVVAVLLEELTDPTIRNNKLETPLDLAALYGRLRVVKMIIKAYPNLMNCNTRKHTPLHLAARNGHKAVVQVLLEAGMDVSCQTEKGSALHEAALFGKVEVVRILLETGIDTNIKDSLGRTVLDILKEHPSQQSLQIAALLQEYMETGNASVSEERPLECAEHQSCILSPEVPPSPKAKSEAVTGELSKLLDEIKLCQEKEYSFEDLSHTISDHYLDNFSKISEEELMTSGSQTKLNVRPASTCLSTREEEEDDVGENTCGPSGIWEALTPCNGCRNLGFPMLAQESYSKKRGYALETIPSAPLDAVPSENDNSLCDSVDIAVTKKPCSLEIARVPSSRPDNAPQVAITAPGSGNHRNSSTGPTPDCSPPSPDTALKNIVKVIRPQPKQRTSIVSSLEFHRMNHSHDYFEINSSIACTSFISTPAISPPNYSFGSLEDNVEERELTERLCHGETSTESELPEGHPAEQFAGLLHGSSPACDPPDNPLQLYSKINQCSSPLEKNISSKSTVQQIQLRKENNPDPPVKKKKPQVVNRTIFHTKTKPVENHTLVGTSTRISEQWVITTGGFVERACTLGRIRSLPKTLLEMRLYKNVSKSDSNLITHPPSDKKARSNWSEPTPNQQCSKGNSERTPSFTSEWEEIDKIMSSIDAGINTGLGEMNDHATRPRCPVQTVGQWLENIGLPQYENHLLANGFDNVQFMGSNVMEDQDLLEIGILNSGHRQRILQAIQLLPKMKQIGHDGYNPTSVAEWLDSIELGDYTKSFLINGYTSMDLVKKIWEIELINVLKISLIGHRKRVLASLGDRLHEDPPQKPPRSITLREPSGNHTPPQLSPSLSQSTFTTGGSLDVPHIIMQGDARRRRNENYFDDIPRSKLERQMAQQSSVCEIWTNQNAGYPFSSIHQVHNTGDWGEPSITLRPPNEATASTPVQYWQHHPEKLIFQSCDYKAFKSTEQMKKVPTIVLSVSYKGVKFIDATNKNIIAEHEIRNISCAAQDPEDLSTFAYITKDLKTNHHYCHVFTAFDVNLAYEIILTLGQAFEVAYQLALQARKGGHSSTLPESFENKPSKPIPKPRVSIRKSVQIDPSEQKTLANLPWIVEPGQEAKRGINTKYETTIF</sequence>
<dbReference type="PROSITE" id="PS50088">
    <property type="entry name" value="ANK_REPEAT"/>
    <property type="match status" value="5"/>
</dbReference>
<dbReference type="PANTHER" id="PTHR24174">
    <property type="entry name" value="ANKYRIN REPEAT AND STERILE ALPHA MOTIF DOMAIN-CONTAINING PROTEIN 1"/>
    <property type="match status" value="1"/>
</dbReference>
<feature type="domain" description="SAM" evidence="8">
    <location>
        <begin position="812"/>
        <end position="875"/>
    </location>
</feature>
<feature type="repeat" description="ANK" evidence="5">
    <location>
        <begin position="58"/>
        <end position="90"/>
    </location>
</feature>
<evidence type="ECO:0000256" key="4">
    <source>
        <dbReference type="ARBA" id="ARBA00023043"/>
    </source>
</evidence>
<evidence type="ECO:0000256" key="1">
    <source>
        <dbReference type="ARBA" id="ARBA00004496"/>
    </source>
</evidence>
<name>A0A8C3GEY4_CAIMO</name>
<dbReference type="InterPro" id="IPR011993">
    <property type="entry name" value="PH-like_dom_sf"/>
</dbReference>
<keyword evidence="10" id="KW-1185">Reference proteome</keyword>
<evidence type="ECO:0000256" key="5">
    <source>
        <dbReference type="PROSITE-ProRule" id="PRU00023"/>
    </source>
</evidence>